<protein>
    <submittedName>
        <fullName evidence="2">3-oxoacyl-ACP reductase</fullName>
    </submittedName>
</protein>
<accession>A0A919AXZ7</accession>
<dbReference type="InterPro" id="IPR020904">
    <property type="entry name" value="Sc_DH/Rdtase_CS"/>
</dbReference>
<dbReference type="GO" id="GO:0016616">
    <property type="term" value="F:oxidoreductase activity, acting on the CH-OH group of donors, NAD or NADP as acceptor"/>
    <property type="evidence" value="ECO:0007669"/>
    <property type="project" value="TreeGrafter"/>
</dbReference>
<dbReference type="FunFam" id="3.40.50.720:FF:000084">
    <property type="entry name" value="Short-chain dehydrogenase reductase"/>
    <property type="match status" value="1"/>
</dbReference>
<dbReference type="PROSITE" id="PS00061">
    <property type="entry name" value="ADH_SHORT"/>
    <property type="match status" value="1"/>
</dbReference>
<dbReference type="PANTHER" id="PTHR42760">
    <property type="entry name" value="SHORT-CHAIN DEHYDROGENASES/REDUCTASES FAMILY MEMBER"/>
    <property type="match status" value="1"/>
</dbReference>
<gene>
    <name evidence="2" type="ORF">GCM10017044_28180</name>
</gene>
<proteinExistence type="inferred from homology"/>
<dbReference type="InterPro" id="IPR002347">
    <property type="entry name" value="SDR_fam"/>
</dbReference>
<sequence length="262" mass="27233">MSNILNEHFSLTGKVVLITGASSGIGEQLARAAARAGADVALAARRLDKIEKTAADIAAETGQKVIAVKLDVTDGDSVTACFDTVEAALGTVTVVGNNAGMAIPKWALEDTEEDWDRTMNTNLKGVWRVAQTAAKRMADAGVGGSIINTASILGLGVSPQQTTYATSKAGVVHLTKAMALELGRFGVRVNAICPGYFVTEINEEFLSSDNGQKMLRSTPARRAGKLSELEAPFLMLAADGASFISGVALPVDACHSIKLVGG</sequence>
<comment type="similarity">
    <text evidence="1">Belongs to the short-chain dehydrogenases/reductases (SDR) family.</text>
</comment>
<dbReference type="PRINTS" id="PR00080">
    <property type="entry name" value="SDRFAMILY"/>
</dbReference>
<evidence type="ECO:0000313" key="3">
    <source>
        <dbReference type="Proteomes" id="UP000630923"/>
    </source>
</evidence>
<evidence type="ECO:0000256" key="1">
    <source>
        <dbReference type="ARBA" id="ARBA00006484"/>
    </source>
</evidence>
<dbReference type="Gene3D" id="3.40.50.720">
    <property type="entry name" value="NAD(P)-binding Rossmann-like Domain"/>
    <property type="match status" value="1"/>
</dbReference>
<dbReference type="InterPro" id="IPR036291">
    <property type="entry name" value="NAD(P)-bd_dom_sf"/>
</dbReference>
<reference evidence="2" key="1">
    <citation type="journal article" date="2014" name="Int. J. Syst. Evol. Microbiol.">
        <title>Complete genome sequence of Corynebacterium casei LMG S-19264T (=DSM 44701T), isolated from a smear-ripened cheese.</title>
        <authorList>
            <consortium name="US DOE Joint Genome Institute (JGI-PGF)"/>
            <person name="Walter F."/>
            <person name="Albersmeier A."/>
            <person name="Kalinowski J."/>
            <person name="Ruckert C."/>
        </authorList>
    </citation>
    <scope>NUCLEOTIDE SEQUENCE</scope>
    <source>
        <strain evidence="2">KCTC 42590</strain>
    </source>
</reference>
<dbReference type="AlphaFoldDB" id="A0A919AXZ7"/>
<name>A0A919AXZ7_9PROT</name>
<dbReference type="PANTHER" id="PTHR42760:SF135">
    <property type="entry name" value="BLL7886 PROTEIN"/>
    <property type="match status" value="1"/>
</dbReference>
<dbReference type="RefSeq" id="WP_191254022.1">
    <property type="nucleotide sequence ID" value="NZ_BNCI01000002.1"/>
</dbReference>
<dbReference type="Proteomes" id="UP000630923">
    <property type="component" value="Unassembled WGS sequence"/>
</dbReference>
<dbReference type="GO" id="GO:0030497">
    <property type="term" value="P:fatty acid elongation"/>
    <property type="evidence" value="ECO:0007669"/>
    <property type="project" value="TreeGrafter"/>
</dbReference>
<dbReference type="EMBL" id="BNCI01000002">
    <property type="protein sequence ID" value="GHF31105.1"/>
    <property type="molecule type" value="Genomic_DNA"/>
</dbReference>
<reference evidence="2" key="2">
    <citation type="submission" date="2020-09" db="EMBL/GenBank/DDBJ databases">
        <authorList>
            <person name="Sun Q."/>
            <person name="Kim S."/>
        </authorList>
    </citation>
    <scope>NUCLEOTIDE SEQUENCE</scope>
    <source>
        <strain evidence="2">KCTC 42590</strain>
    </source>
</reference>
<dbReference type="Pfam" id="PF13561">
    <property type="entry name" value="adh_short_C2"/>
    <property type="match status" value="1"/>
</dbReference>
<comment type="caution">
    <text evidence="2">The sequence shown here is derived from an EMBL/GenBank/DDBJ whole genome shotgun (WGS) entry which is preliminary data.</text>
</comment>
<organism evidence="2 3">
    <name type="scientific">Kordiimonas sediminis</name>
    <dbReference type="NCBI Taxonomy" id="1735581"/>
    <lineage>
        <taxon>Bacteria</taxon>
        <taxon>Pseudomonadati</taxon>
        <taxon>Pseudomonadota</taxon>
        <taxon>Alphaproteobacteria</taxon>
        <taxon>Kordiimonadales</taxon>
        <taxon>Kordiimonadaceae</taxon>
        <taxon>Kordiimonas</taxon>
    </lineage>
</organism>
<dbReference type="CDD" id="cd05233">
    <property type="entry name" value="SDR_c"/>
    <property type="match status" value="1"/>
</dbReference>
<dbReference type="SUPFAM" id="SSF51735">
    <property type="entry name" value="NAD(P)-binding Rossmann-fold domains"/>
    <property type="match status" value="1"/>
</dbReference>
<keyword evidence="3" id="KW-1185">Reference proteome</keyword>
<dbReference type="PRINTS" id="PR00081">
    <property type="entry name" value="GDHRDH"/>
</dbReference>
<evidence type="ECO:0000313" key="2">
    <source>
        <dbReference type="EMBL" id="GHF31105.1"/>
    </source>
</evidence>